<evidence type="ECO:0000313" key="2">
    <source>
        <dbReference type="EMBL" id="KKW43044.1"/>
    </source>
</evidence>
<organism evidence="2 3">
    <name type="scientific">Candidatus Magasanikbacteria bacterium GW2011_GWA2_56_11</name>
    <dbReference type="NCBI Taxonomy" id="1619044"/>
    <lineage>
        <taxon>Bacteria</taxon>
        <taxon>Candidatus Magasanikiibacteriota</taxon>
    </lineage>
</organism>
<dbReference type="Gene3D" id="3.40.50.40">
    <property type="match status" value="1"/>
</dbReference>
<gene>
    <name evidence="2" type="ORF">UY92_C0001G0058</name>
</gene>
<feature type="domain" description="Asparaginase/glutaminase C-terminal" evidence="1">
    <location>
        <begin position="36"/>
        <end position="158"/>
    </location>
</feature>
<reference evidence="2 3" key="1">
    <citation type="journal article" date="2015" name="Nature">
        <title>rRNA introns, odd ribosomes, and small enigmatic genomes across a large radiation of phyla.</title>
        <authorList>
            <person name="Brown C.T."/>
            <person name="Hug L.A."/>
            <person name="Thomas B.C."/>
            <person name="Sharon I."/>
            <person name="Castelle C.J."/>
            <person name="Singh A."/>
            <person name="Wilkins M.J."/>
            <person name="Williams K.H."/>
            <person name="Banfield J.F."/>
        </authorList>
    </citation>
    <scope>NUCLEOTIDE SEQUENCE [LARGE SCALE GENOMIC DNA]</scope>
</reference>
<dbReference type="PANTHER" id="PTHR11707:SF28">
    <property type="entry name" value="60 KDA LYSOPHOSPHOLIPASE"/>
    <property type="match status" value="1"/>
</dbReference>
<name>A0A0G2BBU9_9BACT</name>
<dbReference type="Proteomes" id="UP000033870">
    <property type="component" value="Unassembled WGS sequence"/>
</dbReference>
<dbReference type="InterPro" id="IPR036152">
    <property type="entry name" value="Asp/glu_Ase-like_sf"/>
</dbReference>
<dbReference type="EMBL" id="LCRX01000001">
    <property type="protein sequence ID" value="KKW43044.1"/>
    <property type="molecule type" value="Genomic_DNA"/>
</dbReference>
<protein>
    <recommendedName>
        <fullName evidence="1">Asparaginase/glutaminase C-terminal domain-containing protein</fullName>
    </recommendedName>
</protein>
<dbReference type="STRING" id="1619044.UY92_C0001G0058"/>
<dbReference type="PANTHER" id="PTHR11707">
    <property type="entry name" value="L-ASPARAGINASE"/>
    <property type="match status" value="1"/>
</dbReference>
<sequence>MAQAWPHVMIKPGVRKRDGVLDVQGLRLDTEFEQHVASVVVSADTPPYVLMDMVRAGRIKGVILECKGAGNIPDRPWQIGEESYSWIDAIQAATAAGIVVGIVSPFEDGRVILDRYELGAKAKAAGAIGLASLTPAMADVKLRQAIAMHRGHPDRIQRFIETNLVGELLDGYEDAA</sequence>
<dbReference type="PIRSF" id="PIRSF500176">
    <property type="entry name" value="L_ASNase"/>
    <property type="match status" value="1"/>
</dbReference>
<evidence type="ECO:0000313" key="3">
    <source>
        <dbReference type="Proteomes" id="UP000033870"/>
    </source>
</evidence>
<dbReference type="AlphaFoldDB" id="A0A0G2BBU9"/>
<comment type="caution">
    <text evidence="2">The sequence shown here is derived from an EMBL/GenBank/DDBJ whole genome shotgun (WGS) entry which is preliminary data.</text>
</comment>
<dbReference type="SUPFAM" id="SSF53774">
    <property type="entry name" value="Glutaminase/Asparaginase"/>
    <property type="match status" value="1"/>
</dbReference>
<dbReference type="InterPro" id="IPR027473">
    <property type="entry name" value="L-asparaginase_C"/>
</dbReference>
<proteinExistence type="predicted"/>
<dbReference type="InterPro" id="IPR040919">
    <property type="entry name" value="Asparaginase_C"/>
</dbReference>
<dbReference type="InterPro" id="IPR006034">
    <property type="entry name" value="Asparaginase/glutaminase-like"/>
</dbReference>
<dbReference type="PIRSF" id="PIRSF001220">
    <property type="entry name" value="L-ASNase_gatD"/>
    <property type="match status" value="1"/>
</dbReference>
<accession>A0A0G2BBU9</accession>
<evidence type="ECO:0000259" key="1">
    <source>
        <dbReference type="Pfam" id="PF17763"/>
    </source>
</evidence>
<dbReference type="Pfam" id="PF17763">
    <property type="entry name" value="Asparaginase_C"/>
    <property type="match status" value="1"/>
</dbReference>